<feature type="binding site" evidence="9">
    <location>
        <begin position="8"/>
        <end position="13"/>
    </location>
    <ligand>
        <name>NAD(+)</name>
        <dbReference type="ChEBI" id="CHEBI:57540"/>
    </ligand>
</feature>
<gene>
    <name evidence="9" type="primary">dapB</name>
    <name evidence="13" type="ORF">IAD32_03055</name>
</gene>
<evidence type="ECO:0000259" key="12">
    <source>
        <dbReference type="Pfam" id="PF05173"/>
    </source>
</evidence>
<dbReference type="GO" id="GO:0005829">
    <property type="term" value="C:cytosol"/>
    <property type="evidence" value="ECO:0007669"/>
    <property type="project" value="TreeGrafter"/>
</dbReference>
<dbReference type="HAMAP" id="MF_00102">
    <property type="entry name" value="DapB"/>
    <property type="match status" value="1"/>
</dbReference>
<evidence type="ECO:0000256" key="8">
    <source>
        <dbReference type="ARBA" id="ARBA00023154"/>
    </source>
</evidence>
<dbReference type="EC" id="1.17.1.8" evidence="9 10"/>
<comment type="pathway">
    <text evidence="9">Amino-acid biosynthesis; L-lysine biosynthesis via DAP pathway; (S)-tetrahydrodipicolinate from L-aspartate: step 4/4.</text>
</comment>
<evidence type="ECO:0000256" key="10">
    <source>
        <dbReference type="NCBIfam" id="TIGR00036"/>
    </source>
</evidence>
<dbReference type="GO" id="GO:0009089">
    <property type="term" value="P:lysine biosynthetic process via diaminopimelate"/>
    <property type="evidence" value="ECO:0007669"/>
    <property type="project" value="UniProtKB-UniRule"/>
</dbReference>
<keyword evidence="2 9" id="KW-0963">Cytoplasm</keyword>
<evidence type="ECO:0000256" key="3">
    <source>
        <dbReference type="ARBA" id="ARBA00022605"/>
    </source>
</evidence>
<comment type="caution">
    <text evidence="9">Was originally thought to be a dihydrodipicolinate reductase (DHDPR), catalyzing the conversion of dihydrodipicolinate to tetrahydrodipicolinate. However, it was shown in E.coli that the substrate of the enzymatic reaction is not dihydrodipicolinate (DHDP) but in fact (2S,4S)-4-hydroxy-2,3,4,5-tetrahydrodipicolinic acid (HTPA), the product released by the DapA-catalyzed reaction.</text>
</comment>
<sequence length="252" mass="27151">MTRIILSGCNGKMGQTIVRAVDQREDAVIVAGVDIFTSCGYDFPVFDDFSKIDINADVIIDFSNPSTLDGLLSYACGHTTPAVICTTGYSAAQVASIKKAAETVAIFYSGNMSLGINLLIALSKKAAAVFGREFDIEIIEKHHNQKIDAPSGTALMIADGISSVMEKEPQYVYDRHSYRKKREKNEIGIHTVRGGTIVGEHEVLFAGHDEVLAIKHQAQSKEVFATGAVNASVFLNGRAAGMYDMADLLAAK</sequence>
<dbReference type="Pfam" id="PF05173">
    <property type="entry name" value="DapB_C"/>
    <property type="match status" value="1"/>
</dbReference>
<dbReference type="InterPro" id="IPR023940">
    <property type="entry name" value="DHDPR_bac"/>
</dbReference>
<comment type="catalytic activity">
    <reaction evidence="9">
        <text>(S)-2,3,4,5-tetrahydrodipicolinate + NAD(+) + H2O = (2S,4S)-4-hydroxy-2,3,4,5-tetrahydrodipicolinate + NADH + H(+)</text>
        <dbReference type="Rhea" id="RHEA:35323"/>
        <dbReference type="ChEBI" id="CHEBI:15377"/>
        <dbReference type="ChEBI" id="CHEBI:15378"/>
        <dbReference type="ChEBI" id="CHEBI:16845"/>
        <dbReference type="ChEBI" id="CHEBI:57540"/>
        <dbReference type="ChEBI" id="CHEBI:57945"/>
        <dbReference type="ChEBI" id="CHEBI:67139"/>
        <dbReference type="EC" id="1.17.1.8"/>
    </reaction>
</comment>
<dbReference type="PANTHER" id="PTHR20836">
    <property type="entry name" value="DIHYDRODIPICOLINATE REDUCTASE"/>
    <property type="match status" value="1"/>
</dbReference>
<evidence type="ECO:0000256" key="2">
    <source>
        <dbReference type="ARBA" id="ARBA00022490"/>
    </source>
</evidence>
<dbReference type="PANTHER" id="PTHR20836:SF7">
    <property type="entry name" value="4-HYDROXY-TETRAHYDRODIPICOLINATE REDUCTASE"/>
    <property type="match status" value="1"/>
</dbReference>
<evidence type="ECO:0000256" key="1">
    <source>
        <dbReference type="ARBA" id="ARBA00006642"/>
    </source>
</evidence>
<dbReference type="InterPro" id="IPR036291">
    <property type="entry name" value="NAD(P)-bd_dom_sf"/>
</dbReference>
<keyword evidence="8 9" id="KW-0457">Lysine biosynthesis</keyword>
<evidence type="ECO:0000259" key="11">
    <source>
        <dbReference type="Pfam" id="PF01113"/>
    </source>
</evidence>
<keyword evidence="7 9" id="KW-0520">NAD</keyword>
<keyword evidence="4 9" id="KW-0521">NADP</keyword>
<dbReference type="GO" id="GO:0019877">
    <property type="term" value="P:diaminopimelate biosynthetic process"/>
    <property type="evidence" value="ECO:0007669"/>
    <property type="project" value="UniProtKB-UniRule"/>
</dbReference>
<reference evidence="13" key="1">
    <citation type="submission" date="2020-10" db="EMBL/GenBank/DDBJ databases">
        <authorList>
            <person name="Gilroy R."/>
        </authorList>
    </citation>
    <scope>NUCLEOTIDE SEQUENCE</scope>
    <source>
        <strain evidence="13">ChiSjej1B19-3389</strain>
    </source>
</reference>
<comment type="function">
    <text evidence="9">Catalyzes the conversion of 4-hydroxy-tetrahydrodipicolinate (HTPA) to tetrahydrodipicolinate.</text>
</comment>
<dbReference type="Gene3D" id="3.30.360.10">
    <property type="entry name" value="Dihydrodipicolinate Reductase, domain 2"/>
    <property type="match status" value="1"/>
</dbReference>
<reference evidence="13" key="2">
    <citation type="journal article" date="2021" name="PeerJ">
        <title>Extensive microbial diversity within the chicken gut microbiome revealed by metagenomics and culture.</title>
        <authorList>
            <person name="Gilroy R."/>
            <person name="Ravi A."/>
            <person name="Getino M."/>
            <person name="Pursley I."/>
            <person name="Horton D.L."/>
            <person name="Alikhan N.F."/>
            <person name="Baker D."/>
            <person name="Gharbi K."/>
            <person name="Hall N."/>
            <person name="Watson M."/>
            <person name="Adriaenssens E.M."/>
            <person name="Foster-Nyarko E."/>
            <person name="Jarju S."/>
            <person name="Secka A."/>
            <person name="Antonio M."/>
            <person name="Oren A."/>
            <person name="Chaudhuri R.R."/>
            <person name="La Ragione R."/>
            <person name="Hildebrand F."/>
            <person name="Pallen M.J."/>
        </authorList>
    </citation>
    <scope>NUCLEOTIDE SEQUENCE</scope>
    <source>
        <strain evidence="13">ChiSjej1B19-3389</strain>
    </source>
</reference>
<dbReference type="GO" id="GO:0016726">
    <property type="term" value="F:oxidoreductase activity, acting on CH or CH2 groups, NAD or NADP as acceptor"/>
    <property type="evidence" value="ECO:0007669"/>
    <property type="project" value="UniProtKB-UniRule"/>
</dbReference>
<dbReference type="Pfam" id="PF01113">
    <property type="entry name" value="DapB_N"/>
    <property type="match status" value="1"/>
</dbReference>
<feature type="domain" description="Dihydrodipicolinate reductase C-terminal" evidence="12">
    <location>
        <begin position="115"/>
        <end position="249"/>
    </location>
</feature>
<evidence type="ECO:0000256" key="5">
    <source>
        <dbReference type="ARBA" id="ARBA00022915"/>
    </source>
</evidence>
<dbReference type="AlphaFoldDB" id="A0A9D0ZGM1"/>
<dbReference type="Gene3D" id="3.40.50.720">
    <property type="entry name" value="NAD(P)-binding Rossmann-like Domain"/>
    <property type="match status" value="1"/>
</dbReference>
<feature type="binding site" evidence="9">
    <location>
        <begin position="152"/>
        <end position="153"/>
    </location>
    <ligand>
        <name>(S)-2,3,4,5-tetrahydrodipicolinate</name>
        <dbReference type="ChEBI" id="CHEBI:16845"/>
    </ligand>
</feature>
<feature type="binding site" evidence="9">
    <location>
        <position position="143"/>
    </location>
    <ligand>
        <name>(S)-2,3,4,5-tetrahydrodipicolinate</name>
        <dbReference type="ChEBI" id="CHEBI:16845"/>
    </ligand>
</feature>
<evidence type="ECO:0000256" key="9">
    <source>
        <dbReference type="HAMAP-Rule" id="MF_00102"/>
    </source>
</evidence>
<dbReference type="InterPro" id="IPR022663">
    <property type="entry name" value="DapB_C"/>
</dbReference>
<dbReference type="InterPro" id="IPR000846">
    <property type="entry name" value="DapB_N"/>
</dbReference>
<dbReference type="Proteomes" id="UP000886787">
    <property type="component" value="Unassembled WGS sequence"/>
</dbReference>
<accession>A0A9D0ZGM1</accession>
<comment type="catalytic activity">
    <reaction evidence="9">
        <text>(S)-2,3,4,5-tetrahydrodipicolinate + NADP(+) + H2O = (2S,4S)-4-hydroxy-2,3,4,5-tetrahydrodipicolinate + NADPH + H(+)</text>
        <dbReference type="Rhea" id="RHEA:35331"/>
        <dbReference type="ChEBI" id="CHEBI:15377"/>
        <dbReference type="ChEBI" id="CHEBI:15378"/>
        <dbReference type="ChEBI" id="CHEBI:16845"/>
        <dbReference type="ChEBI" id="CHEBI:57783"/>
        <dbReference type="ChEBI" id="CHEBI:58349"/>
        <dbReference type="ChEBI" id="CHEBI:67139"/>
        <dbReference type="EC" id="1.17.1.8"/>
    </reaction>
</comment>
<dbReference type="PROSITE" id="PS01298">
    <property type="entry name" value="DAPB"/>
    <property type="match status" value="1"/>
</dbReference>
<dbReference type="InterPro" id="IPR022664">
    <property type="entry name" value="DapB_N_CS"/>
</dbReference>
<evidence type="ECO:0000256" key="6">
    <source>
        <dbReference type="ARBA" id="ARBA00023002"/>
    </source>
</evidence>
<keyword evidence="6 9" id="KW-0560">Oxidoreductase</keyword>
<comment type="subunit">
    <text evidence="9">Homotetramer.</text>
</comment>
<evidence type="ECO:0000313" key="14">
    <source>
        <dbReference type="Proteomes" id="UP000886787"/>
    </source>
</evidence>
<comment type="similarity">
    <text evidence="1 9">Belongs to the DapB family.</text>
</comment>
<feature type="binding site" evidence="9">
    <location>
        <begin position="109"/>
        <end position="112"/>
    </location>
    <ligand>
        <name>NAD(+)</name>
        <dbReference type="ChEBI" id="CHEBI:57540"/>
    </ligand>
</feature>
<dbReference type="GO" id="GO:0008839">
    <property type="term" value="F:4-hydroxy-tetrahydrodipicolinate reductase"/>
    <property type="evidence" value="ECO:0007669"/>
    <property type="project" value="UniProtKB-UniRule"/>
</dbReference>
<dbReference type="CDD" id="cd02274">
    <property type="entry name" value="DHDPR_N"/>
    <property type="match status" value="1"/>
</dbReference>
<comment type="subcellular location">
    <subcellularLocation>
        <location evidence="9">Cytoplasm</location>
    </subcellularLocation>
</comment>
<evidence type="ECO:0000313" key="13">
    <source>
        <dbReference type="EMBL" id="HIQ80247.1"/>
    </source>
</evidence>
<feature type="active site" description="Proton donor/acceptor" evidence="9">
    <location>
        <position position="142"/>
    </location>
</feature>
<evidence type="ECO:0000256" key="7">
    <source>
        <dbReference type="ARBA" id="ARBA00023027"/>
    </source>
</evidence>
<comment type="caution">
    <text evidence="13">The sequence shown here is derived from an EMBL/GenBank/DDBJ whole genome shotgun (WGS) entry which is preliminary data.</text>
</comment>
<name>A0A9D0ZGM1_9FIRM</name>
<feature type="binding site" evidence="9">
    <location>
        <begin position="85"/>
        <end position="87"/>
    </location>
    <ligand>
        <name>NAD(+)</name>
        <dbReference type="ChEBI" id="CHEBI:57540"/>
    </ligand>
</feature>
<proteinExistence type="inferred from homology"/>
<feature type="binding site" evidence="9">
    <location>
        <position position="34"/>
    </location>
    <ligand>
        <name>NAD(+)</name>
        <dbReference type="ChEBI" id="CHEBI:57540"/>
    </ligand>
</feature>
<protein>
    <recommendedName>
        <fullName evidence="9 10">4-hydroxy-tetrahydrodipicolinate reductase</fullName>
        <shortName evidence="9">HTPA reductase</shortName>
        <ecNumber evidence="9 10">1.17.1.8</ecNumber>
    </recommendedName>
</protein>
<comment type="caution">
    <text evidence="9">Lacks conserved residue(s) required for the propagation of feature annotation.</text>
</comment>
<dbReference type="GO" id="GO:0050661">
    <property type="term" value="F:NADP binding"/>
    <property type="evidence" value="ECO:0007669"/>
    <property type="project" value="UniProtKB-UniRule"/>
</dbReference>
<keyword evidence="3 9" id="KW-0028">Amino-acid biosynthesis</keyword>
<evidence type="ECO:0000256" key="4">
    <source>
        <dbReference type="ARBA" id="ARBA00022857"/>
    </source>
</evidence>
<keyword evidence="5 9" id="KW-0220">Diaminopimelate biosynthesis</keyword>
<feature type="domain" description="Dihydrodipicolinate reductase N-terminal" evidence="11">
    <location>
        <begin position="3"/>
        <end position="112"/>
    </location>
</feature>
<feature type="active site" description="Proton donor" evidence="9">
    <location>
        <position position="146"/>
    </location>
</feature>
<dbReference type="EMBL" id="DVFW01000018">
    <property type="protein sequence ID" value="HIQ80247.1"/>
    <property type="molecule type" value="Genomic_DNA"/>
</dbReference>
<dbReference type="GO" id="GO:0051287">
    <property type="term" value="F:NAD binding"/>
    <property type="evidence" value="ECO:0007669"/>
    <property type="project" value="UniProtKB-UniRule"/>
</dbReference>
<dbReference type="PIRSF" id="PIRSF000161">
    <property type="entry name" value="DHPR"/>
    <property type="match status" value="1"/>
</dbReference>
<dbReference type="SUPFAM" id="SSF55347">
    <property type="entry name" value="Glyceraldehyde-3-phosphate dehydrogenase-like, C-terminal domain"/>
    <property type="match status" value="1"/>
</dbReference>
<organism evidence="13 14">
    <name type="scientific">Candidatus Scatavimonas merdigallinarum</name>
    <dbReference type="NCBI Taxonomy" id="2840914"/>
    <lineage>
        <taxon>Bacteria</taxon>
        <taxon>Bacillati</taxon>
        <taxon>Bacillota</taxon>
        <taxon>Clostridia</taxon>
        <taxon>Eubacteriales</taxon>
        <taxon>Oscillospiraceae</taxon>
        <taxon>Oscillospiraceae incertae sedis</taxon>
        <taxon>Candidatus Scatavimonas</taxon>
    </lineage>
</organism>
<dbReference type="FunFam" id="3.30.360.10:FF:000009">
    <property type="entry name" value="4-hydroxy-tetrahydrodipicolinate reductase"/>
    <property type="match status" value="1"/>
</dbReference>
<dbReference type="SUPFAM" id="SSF51735">
    <property type="entry name" value="NAD(P)-binding Rossmann-fold domains"/>
    <property type="match status" value="1"/>
</dbReference>
<dbReference type="NCBIfam" id="TIGR00036">
    <property type="entry name" value="dapB"/>
    <property type="match status" value="1"/>
</dbReference>